<feature type="domain" description="Jacalin-type lectin" evidence="3">
    <location>
        <begin position="432"/>
        <end position="577"/>
    </location>
</feature>
<feature type="domain" description="Jacalin-type lectin" evidence="3">
    <location>
        <begin position="7"/>
        <end position="149"/>
    </location>
</feature>
<keyword evidence="2 4" id="KW-0430">Lectin</keyword>
<dbReference type="CDD" id="cd09612">
    <property type="entry name" value="Jacalin"/>
    <property type="match status" value="3"/>
</dbReference>
<name>A0A1J3D496_NOCCA</name>
<protein>
    <submittedName>
        <fullName evidence="4">Jacalin-related lectin 3</fullName>
    </submittedName>
</protein>
<evidence type="ECO:0000313" key="4">
    <source>
        <dbReference type="EMBL" id="JAU13919.1"/>
    </source>
</evidence>
<dbReference type="InterPro" id="IPR033734">
    <property type="entry name" value="Jacalin-like_lectin_dom_plant"/>
</dbReference>
<reference evidence="4" key="1">
    <citation type="submission" date="2016-07" db="EMBL/GenBank/DDBJ databases">
        <title>De novo transcriptome assembly of four accessions of the metal hyperaccumulator plant Noccaea caerulescens.</title>
        <authorList>
            <person name="Blande D."/>
            <person name="Halimaa P."/>
            <person name="Tervahauta A.I."/>
            <person name="Aarts M.G."/>
            <person name="Karenlampi S.O."/>
        </authorList>
    </citation>
    <scope>NUCLEOTIDE SEQUENCE</scope>
</reference>
<dbReference type="FunFam" id="2.100.10.30:FF:000001">
    <property type="entry name" value="Jacalin-related lectin 33"/>
    <property type="match status" value="3"/>
</dbReference>
<dbReference type="AlphaFoldDB" id="A0A1J3D496"/>
<proteinExistence type="inferred from homology"/>
<dbReference type="Pfam" id="PF01419">
    <property type="entry name" value="Jacalin"/>
    <property type="match status" value="3"/>
</dbReference>
<dbReference type="PANTHER" id="PTHR47293">
    <property type="entry name" value="JACALIN-RELATED LECTIN 3"/>
    <property type="match status" value="1"/>
</dbReference>
<dbReference type="GO" id="GO:0030246">
    <property type="term" value="F:carbohydrate binding"/>
    <property type="evidence" value="ECO:0007669"/>
    <property type="project" value="UniProtKB-KW"/>
</dbReference>
<dbReference type="Gene3D" id="2.100.10.30">
    <property type="entry name" value="Jacalin-like lectin domain"/>
    <property type="match status" value="3"/>
</dbReference>
<comment type="similarity">
    <text evidence="1">Belongs to the jacalin lectin family.</text>
</comment>
<dbReference type="EMBL" id="GEVI01018401">
    <property type="protein sequence ID" value="JAU13919.1"/>
    <property type="molecule type" value="Transcribed_RNA"/>
</dbReference>
<dbReference type="PANTHER" id="PTHR47293:SF68">
    <property type="entry name" value="JACALIN-RELATED LECTIN 3"/>
    <property type="match status" value="1"/>
</dbReference>
<accession>A0A1J3D496</accession>
<evidence type="ECO:0000256" key="1">
    <source>
        <dbReference type="ARBA" id="ARBA00006568"/>
    </source>
</evidence>
<feature type="domain" description="Jacalin-type lectin" evidence="3">
    <location>
        <begin position="234"/>
        <end position="376"/>
    </location>
</feature>
<organism evidence="4">
    <name type="scientific">Noccaea caerulescens</name>
    <name type="common">Alpine penny-cress</name>
    <name type="synonym">Thlaspi caerulescens</name>
    <dbReference type="NCBI Taxonomy" id="107243"/>
    <lineage>
        <taxon>Eukaryota</taxon>
        <taxon>Viridiplantae</taxon>
        <taxon>Streptophyta</taxon>
        <taxon>Embryophyta</taxon>
        <taxon>Tracheophyta</taxon>
        <taxon>Spermatophyta</taxon>
        <taxon>Magnoliopsida</taxon>
        <taxon>eudicotyledons</taxon>
        <taxon>Gunneridae</taxon>
        <taxon>Pentapetalae</taxon>
        <taxon>rosids</taxon>
        <taxon>malvids</taxon>
        <taxon>Brassicales</taxon>
        <taxon>Brassicaceae</taxon>
        <taxon>Coluteocarpeae</taxon>
        <taxon>Noccaea</taxon>
    </lineage>
</organism>
<dbReference type="InterPro" id="IPR001229">
    <property type="entry name" value="Jacalin-like_lectin_dom"/>
</dbReference>
<dbReference type="SMART" id="SM00915">
    <property type="entry name" value="Jacalin"/>
    <property type="match status" value="3"/>
</dbReference>
<evidence type="ECO:0000259" key="3">
    <source>
        <dbReference type="PROSITE" id="PS51752"/>
    </source>
</evidence>
<dbReference type="PROSITE" id="PS51752">
    <property type="entry name" value="JACALIN_LECTIN"/>
    <property type="match status" value="3"/>
</dbReference>
<dbReference type="InterPro" id="IPR036404">
    <property type="entry name" value="Jacalin-like_lectin_dom_sf"/>
</dbReference>
<sequence>MSVEGKPASVGPWGGQSGHTWDDGMYTTVRQIIVAHGTGIDSIQVEYDKNGSSVWSEKRGGKGGAKFDKVKLDYPHEYLISVKGTYSSFDVWGNLCVRSLTFESNRKIYGPFGVESGTYFSLPKSESKIVGFHGKAGWYLDAIGVHIQPIPKENNPTSKMVLHSHQIAPQGDKKFEYSVMHGSVGQNFDIVVALKQKGSPLPTFESRDHAGAEITKHKLVTDTEKLQHKAEGGAKTYGPWGGTGGIMFDDGIYTGIRQINLSRNVGIVSMKVCYDFRGQAVWGSKHGGRGGFKHDKVVFDYPSEVLTHVTGTYGPLIYMGPNVVKSLTFHTNKGKHGPFGEEQGPSFAHKIDEGKVVGFIGREGLFLDSIGVHVMECKISSLKPSPHHNAIVPHNKSCVAEIENSPWANKLVLAANGHGEEMERGLVKEPTPSGPGPWGGNGGKPWDDGVFSGIKQIFVTRSNDAISSLQVEYDRNGQSVWSIKHGGGNNGVATHRIKLEYPNEMLTCISGYYGPLNNSDNSNVVKSLSFYTSRGKYGPYGEETGTFFTSTTTQGKVLGLHGRSSSYLDAIGVHMQHWLGDNKPHYNRSSCFKLY</sequence>
<gene>
    <name evidence="4" type="ORF">GA_TR17963_c1_g1_i1_g.57663</name>
</gene>
<dbReference type="SUPFAM" id="SSF51101">
    <property type="entry name" value="Mannose-binding lectins"/>
    <property type="match status" value="3"/>
</dbReference>
<evidence type="ECO:0000256" key="2">
    <source>
        <dbReference type="ARBA" id="ARBA00022734"/>
    </source>
</evidence>